<dbReference type="AlphaFoldDB" id="A0A8X7R4W9"/>
<dbReference type="SUPFAM" id="SSF52047">
    <property type="entry name" value="RNI-like"/>
    <property type="match status" value="1"/>
</dbReference>
<organism evidence="2 3">
    <name type="scientific">Brassica carinata</name>
    <name type="common">Ethiopian mustard</name>
    <name type="synonym">Abyssinian cabbage</name>
    <dbReference type="NCBI Taxonomy" id="52824"/>
    <lineage>
        <taxon>Eukaryota</taxon>
        <taxon>Viridiplantae</taxon>
        <taxon>Streptophyta</taxon>
        <taxon>Embryophyta</taxon>
        <taxon>Tracheophyta</taxon>
        <taxon>Spermatophyta</taxon>
        <taxon>Magnoliopsida</taxon>
        <taxon>eudicotyledons</taxon>
        <taxon>Gunneridae</taxon>
        <taxon>Pentapetalae</taxon>
        <taxon>rosids</taxon>
        <taxon>malvids</taxon>
        <taxon>Brassicales</taxon>
        <taxon>Brassicaceae</taxon>
        <taxon>Brassiceae</taxon>
        <taxon>Brassica</taxon>
    </lineage>
</organism>
<evidence type="ECO:0000259" key="1">
    <source>
        <dbReference type="Pfam" id="PF00646"/>
    </source>
</evidence>
<dbReference type="SUPFAM" id="SSF81383">
    <property type="entry name" value="F-box domain"/>
    <property type="match status" value="1"/>
</dbReference>
<sequence length="284" mass="33214">MNKSDTSRQVTKWESLDRDILALIFSKLSLKDFTIHASRVCISWFIASHNITLWNTVDLAKAKLQEGLSLNNNIFTKIFNYFNISETRRSLMNVTKFSGSVPKNLFFDFSSYIQDEDLMFAASRMPNIEKLALPRWCFQSKNSFRIAFSQWKNLKTLIINDNYLTGRFEFHAVGENCTNLTNLKYLGYLEKKIAKQIVGVLLLITGLQNFETLNISHSKVLDMIPDRREVTMDNIVLAVTEKRLKFICYSVNNCAVCKSRPRFDTFWSYVSKHWRDDEIKEFQF</sequence>
<dbReference type="Proteomes" id="UP000886595">
    <property type="component" value="Unassembled WGS sequence"/>
</dbReference>
<dbReference type="OrthoDB" id="1929062at2759"/>
<dbReference type="Gene3D" id="1.20.1280.50">
    <property type="match status" value="1"/>
</dbReference>
<dbReference type="EMBL" id="JAAMPC010000011">
    <property type="protein sequence ID" value="KAG2282589.1"/>
    <property type="molecule type" value="Genomic_DNA"/>
</dbReference>
<dbReference type="InterPro" id="IPR036047">
    <property type="entry name" value="F-box-like_dom_sf"/>
</dbReference>
<dbReference type="InterPro" id="IPR032675">
    <property type="entry name" value="LRR_dom_sf"/>
</dbReference>
<protein>
    <recommendedName>
        <fullName evidence="1">F-box domain-containing protein</fullName>
    </recommendedName>
</protein>
<dbReference type="PANTHER" id="PTHR38926">
    <property type="entry name" value="F-BOX DOMAIN CONTAINING PROTEIN, EXPRESSED"/>
    <property type="match status" value="1"/>
</dbReference>
<dbReference type="PANTHER" id="PTHR38926:SF58">
    <property type="entry name" value="F-BOX DOMAIN-CONTAINING PROTEIN"/>
    <property type="match status" value="1"/>
</dbReference>
<comment type="caution">
    <text evidence="2">The sequence shown here is derived from an EMBL/GenBank/DDBJ whole genome shotgun (WGS) entry which is preliminary data.</text>
</comment>
<proteinExistence type="predicted"/>
<gene>
    <name evidence="2" type="ORF">Bca52824_053809</name>
</gene>
<dbReference type="InterPro" id="IPR001810">
    <property type="entry name" value="F-box_dom"/>
</dbReference>
<reference evidence="2 3" key="1">
    <citation type="submission" date="2020-02" db="EMBL/GenBank/DDBJ databases">
        <authorList>
            <person name="Ma Q."/>
            <person name="Huang Y."/>
            <person name="Song X."/>
            <person name="Pei D."/>
        </authorList>
    </citation>
    <scope>NUCLEOTIDE SEQUENCE [LARGE SCALE GENOMIC DNA]</scope>
    <source>
        <strain evidence="2">Sxm20200214</strain>
        <tissue evidence="2">Leaf</tissue>
    </source>
</reference>
<evidence type="ECO:0000313" key="3">
    <source>
        <dbReference type="Proteomes" id="UP000886595"/>
    </source>
</evidence>
<evidence type="ECO:0000313" key="2">
    <source>
        <dbReference type="EMBL" id="KAG2282589.1"/>
    </source>
</evidence>
<feature type="domain" description="F-box" evidence="1">
    <location>
        <begin position="13"/>
        <end position="54"/>
    </location>
</feature>
<accession>A0A8X7R4W9</accession>
<dbReference type="Pfam" id="PF00646">
    <property type="entry name" value="F-box"/>
    <property type="match status" value="1"/>
</dbReference>
<name>A0A8X7R4W9_BRACI</name>
<dbReference type="Gene3D" id="3.80.10.10">
    <property type="entry name" value="Ribonuclease Inhibitor"/>
    <property type="match status" value="1"/>
</dbReference>
<keyword evidence="3" id="KW-1185">Reference proteome</keyword>